<reference evidence="1 2" key="1">
    <citation type="journal article" date="2023" name="G3 (Bethesda)">
        <title>A chromosome-length genome assembly and annotation of blackberry (Rubus argutus, cv. 'Hillquist').</title>
        <authorList>
            <person name="Bruna T."/>
            <person name="Aryal R."/>
            <person name="Dudchenko O."/>
            <person name="Sargent D.J."/>
            <person name="Mead D."/>
            <person name="Buti M."/>
            <person name="Cavallini A."/>
            <person name="Hytonen T."/>
            <person name="Andres J."/>
            <person name="Pham M."/>
            <person name="Weisz D."/>
            <person name="Mascagni F."/>
            <person name="Usai G."/>
            <person name="Natali L."/>
            <person name="Bassil N."/>
            <person name="Fernandez G.E."/>
            <person name="Lomsadze A."/>
            <person name="Armour M."/>
            <person name="Olukolu B."/>
            <person name="Poorten T."/>
            <person name="Britton C."/>
            <person name="Davik J."/>
            <person name="Ashrafi H."/>
            <person name="Aiden E.L."/>
            <person name="Borodovsky M."/>
            <person name="Worthington M."/>
        </authorList>
    </citation>
    <scope>NUCLEOTIDE SEQUENCE [LARGE SCALE GENOMIC DNA]</scope>
    <source>
        <strain evidence="1">PI 553951</strain>
    </source>
</reference>
<dbReference type="Proteomes" id="UP001457282">
    <property type="component" value="Unassembled WGS sequence"/>
</dbReference>
<dbReference type="EMBL" id="JBEDUW010000245">
    <property type="protein sequence ID" value="KAK9902985.1"/>
    <property type="molecule type" value="Genomic_DNA"/>
</dbReference>
<name>A0AAW1VLV4_RUBAR</name>
<proteinExistence type="predicted"/>
<evidence type="ECO:0000313" key="1">
    <source>
        <dbReference type="EMBL" id="KAK9902985.1"/>
    </source>
</evidence>
<dbReference type="AlphaFoldDB" id="A0AAW1VLV4"/>
<keyword evidence="2" id="KW-1185">Reference proteome</keyword>
<evidence type="ECO:0000313" key="2">
    <source>
        <dbReference type="Proteomes" id="UP001457282"/>
    </source>
</evidence>
<gene>
    <name evidence="1" type="ORF">M0R45_001376</name>
</gene>
<protein>
    <submittedName>
        <fullName evidence="1">Uncharacterized protein</fullName>
    </submittedName>
</protein>
<accession>A0AAW1VLV4</accession>
<sequence>MSVRARALGEGPEEWIEQSMGSLGWSDGLNWWLIAVEIGGTASGCAGEGLNLMIEMVRWCDGRGHGLEMRMIW</sequence>
<comment type="caution">
    <text evidence="1">The sequence shown here is derived from an EMBL/GenBank/DDBJ whole genome shotgun (WGS) entry which is preliminary data.</text>
</comment>
<organism evidence="1 2">
    <name type="scientific">Rubus argutus</name>
    <name type="common">Southern blackberry</name>
    <dbReference type="NCBI Taxonomy" id="59490"/>
    <lineage>
        <taxon>Eukaryota</taxon>
        <taxon>Viridiplantae</taxon>
        <taxon>Streptophyta</taxon>
        <taxon>Embryophyta</taxon>
        <taxon>Tracheophyta</taxon>
        <taxon>Spermatophyta</taxon>
        <taxon>Magnoliopsida</taxon>
        <taxon>eudicotyledons</taxon>
        <taxon>Gunneridae</taxon>
        <taxon>Pentapetalae</taxon>
        <taxon>rosids</taxon>
        <taxon>fabids</taxon>
        <taxon>Rosales</taxon>
        <taxon>Rosaceae</taxon>
        <taxon>Rosoideae</taxon>
        <taxon>Rosoideae incertae sedis</taxon>
        <taxon>Rubus</taxon>
    </lineage>
</organism>